<organism evidence="1 2">
    <name type="scientific">Pisolithus tinctorius Marx 270</name>
    <dbReference type="NCBI Taxonomy" id="870435"/>
    <lineage>
        <taxon>Eukaryota</taxon>
        <taxon>Fungi</taxon>
        <taxon>Dikarya</taxon>
        <taxon>Basidiomycota</taxon>
        <taxon>Agaricomycotina</taxon>
        <taxon>Agaricomycetes</taxon>
        <taxon>Agaricomycetidae</taxon>
        <taxon>Boletales</taxon>
        <taxon>Sclerodermatineae</taxon>
        <taxon>Pisolithaceae</taxon>
        <taxon>Pisolithus</taxon>
    </lineage>
</organism>
<dbReference type="EMBL" id="KN831976">
    <property type="protein sequence ID" value="KIO03453.1"/>
    <property type="molecule type" value="Genomic_DNA"/>
</dbReference>
<dbReference type="AlphaFoldDB" id="A0A0C3J307"/>
<accession>A0A0C3J307</accession>
<dbReference type="HOGENOM" id="CLU_1826055_0_0_1"/>
<sequence length="141" mass="15802">MTFLCCTCAERLRTKVRHPMPQKCHRCRSTRLSNSFFFSVLVCSARRADLQLSNFPQPVPLVPTSQLEAIKTTPISHQGMASDILYLLAEGCLPATVGQLQRTIGHRSTAICLFVWMMRLSGHPSTTIPYLWRTIGHLSTG</sequence>
<evidence type="ECO:0000313" key="1">
    <source>
        <dbReference type="EMBL" id="KIO03453.1"/>
    </source>
</evidence>
<protein>
    <submittedName>
        <fullName evidence="1">Uncharacterized protein</fullName>
    </submittedName>
</protein>
<gene>
    <name evidence="1" type="ORF">M404DRAFT_620468</name>
</gene>
<name>A0A0C3J307_PISTI</name>
<proteinExistence type="predicted"/>
<reference evidence="1 2" key="1">
    <citation type="submission" date="2014-04" db="EMBL/GenBank/DDBJ databases">
        <authorList>
            <consortium name="DOE Joint Genome Institute"/>
            <person name="Kuo A."/>
            <person name="Kohler A."/>
            <person name="Costa M.D."/>
            <person name="Nagy L.G."/>
            <person name="Floudas D."/>
            <person name="Copeland A."/>
            <person name="Barry K.W."/>
            <person name="Cichocki N."/>
            <person name="Veneault-Fourrey C."/>
            <person name="LaButti K."/>
            <person name="Lindquist E.A."/>
            <person name="Lipzen A."/>
            <person name="Lundell T."/>
            <person name="Morin E."/>
            <person name="Murat C."/>
            <person name="Sun H."/>
            <person name="Tunlid A."/>
            <person name="Henrissat B."/>
            <person name="Grigoriev I.V."/>
            <person name="Hibbett D.S."/>
            <person name="Martin F."/>
            <person name="Nordberg H.P."/>
            <person name="Cantor M.N."/>
            <person name="Hua S.X."/>
        </authorList>
    </citation>
    <scope>NUCLEOTIDE SEQUENCE [LARGE SCALE GENOMIC DNA]</scope>
    <source>
        <strain evidence="1 2">Marx 270</strain>
    </source>
</reference>
<dbReference type="Proteomes" id="UP000054217">
    <property type="component" value="Unassembled WGS sequence"/>
</dbReference>
<reference evidence="2" key="2">
    <citation type="submission" date="2015-01" db="EMBL/GenBank/DDBJ databases">
        <title>Evolutionary Origins and Diversification of the Mycorrhizal Mutualists.</title>
        <authorList>
            <consortium name="DOE Joint Genome Institute"/>
            <consortium name="Mycorrhizal Genomics Consortium"/>
            <person name="Kohler A."/>
            <person name="Kuo A."/>
            <person name="Nagy L.G."/>
            <person name="Floudas D."/>
            <person name="Copeland A."/>
            <person name="Barry K.W."/>
            <person name="Cichocki N."/>
            <person name="Veneault-Fourrey C."/>
            <person name="LaButti K."/>
            <person name="Lindquist E.A."/>
            <person name="Lipzen A."/>
            <person name="Lundell T."/>
            <person name="Morin E."/>
            <person name="Murat C."/>
            <person name="Riley R."/>
            <person name="Ohm R."/>
            <person name="Sun H."/>
            <person name="Tunlid A."/>
            <person name="Henrissat B."/>
            <person name="Grigoriev I.V."/>
            <person name="Hibbett D.S."/>
            <person name="Martin F."/>
        </authorList>
    </citation>
    <scope>NUCLEOTIDE SEQUENCE [LARGE SCALE GENOMIC DNA]</scope>
    <source>
        <strain evidence="2">Marx 270</strain>
    </source>
</reference>
<dbReference type="InParanoid" id="A0A0C3J307"/>
<keyword evidence="2" id="KW-1185">Reference proteome</keyword>
<evidence type="ECO:0000313" key="2">
    <source>
        <dbReference type="Proteomes" id="UP000054217"/>
    </source>
</evidence>